<comment type="caution">
    <text evidence="6">The sequence shown here is derived from an EMBL/GenBank/DDBJ whole genome shotgun (WGS) entry which is preliminary data.</text>
</comment>
<sequence>MAYPNSDLTIPFATVFTTFLLWFASLTPIRIAQSKQEEGYDNSRPREQYSRLPEWGKRAVAASNNTFEGLCFFSIAVFTYAFSQLSNINDNNNGKNKQVRIAADFFCIAFVILRVIYFPLYWYNLPSFRSFIWLLAILCVVGIFIISFV</sequence>
<organism evidence="6 7">
    <name type="scientific">Gigaspora margarita</name>
    <dbReference type="NCBI Taxonomy" id="4874"/>
    <lineage>
        <taxon>Eukaryota</taxon>
        <taxon>Fungi</taxon>
        <taxon>Fungi incertae sedis</taxon>
        <taxon>Mucoromycota</taxon>
        <taxon>Glomeromycotina</taxon>
        <taxon>Glomeromycetes</taxon>
        <taxon>Diversisporales</taxon>
        <taxon>Gigasporaceae</taxon>
        <taxon>Gigaspora</taxon>
    </lineage>
</organism>
<dbReference type="SUPFAM" id="SSF161084">
    <property type="entry name" value="MAPEG domain-like"/>
    <property type="match status" value="1"/>
</dbReference>
<comment type="subcellular location">
    <subcellularLocation>
        <location evidence="1">Membrane</location>
    </subcellularLocation>
</comment>
<dbReference type="GO" id="GO:0016020">
    <property type="term" value="C:membrane"/>
    <property type="evidence" value="ECO:0007669"/>
    <property type="project" value="UniProtKB-SubCell"/>
</dbReference>
<keyword evidence="3 5" id="KW-1133">Transmembrane helix</keyword>
<dbReference type="Gene3D" id="1.20.120.550">
    <property type="entry name" value="Membrane associated eicosanoid/glutathione metabolism-like domain"/>
    <property type="match status" value="1"/>
</dbReference>
<dbReference type="InterPro" id="IPR001129">
    <property type="entry name" value="Membr-assoc_MAPEG"/>
</dbReference>
<evidence type="ECO:0000256" key="4">
    <source>
        <dbReference type="ARBA" id="ARBA00023136"/>
    </source>
</evidence>
<dbReference type="Pfam" id="PF01124">
    <property type="entry name" value="MAPEG"/>
    <property type="match status" value="1"/>
</dbReference>
<keyword evidence="2 5" id="KW-0812">Transmembrane</keyword>
<evidence type="ECO:0000256" key="3">
    <source>
        <dbReference type="ARBA" id="ARBA00022989"/>
    </source>
</evidence>
<feature type="transmembrane region" description="Helical" evidence="5">
    <location>
        <begin position="101"/>
        <end position="122"/>
    </location>
</feature>
<dbReference type="AlphaFoldDB" id="A0A8H4A1V6"/>
<dbReference type="OrthoDB" id="5568734at2759"/>
<feature type="transmembrane region" description="Helical" evidence="5">
    <location>
        <begin position="12"/>
        <end position="32"/>
    </location>
</feature>
<dbReference type="Proteomes" id="UP000439903">
    <property type="component" value="Unassembled WGS sequence"/>
</dbReference>
<keyword evidence="4 5" id="KW-0472">Membrane</keyword>
<evidence type="ECO:0000256" key="5">
    <source>
        <dbReference type="SAM" id="Phobius"/>
    </source>
</evidence>
<keyword evidence="7" id="KW-1185">Reference proteome</keyword>
<evidence type="ECO:0000256" key="1">
    <source>
        <dbReference type="ARBA" id="ARBA00004370"/>
    </source>
</evidence>
<protein>
    <submittedName>
        <fullName evidence="6">Membrane protein</fullName>
    </submittedName>
</protein>
<name>A0A8H4A1V6_GIGMA</name>
<dbReference type="PANTHER" id="PTHR35371:SF1">
    <property type="entry name" value="BLR7753 PROTEIN"/>
    <property type="match status" value="1"/>
</dbReference>
<feature type="transmembrane region" description="Helical" evidence="5">
    <location>
        <begin position="128"/>
        <end position="148"/>
    </location>
</feature>
<evidence type="ECO:0000313" key="7">
    <source>
        <dbReference type="Proteomes" id="UP000439903"/>
    </source>
</evidence>
<dbReference type="InterPro" id="IPR023352">
    <property type="entry name" value="MAPEG-like_dom_sf"/>
</dbReference>
<evidence type="ECO:0000313" key="6">
    <source>
        <dbReference type="EMBL" id="KAF0387741.1"/>
    </source>
</evidence>
<dbReference type="PANTHER" id="PTHR35371">
    <property type="entry name" value="INNER MEMBRANE PROTEIN"/>
    <property type="match status" value="1"/>
</dbReference>
<dbReference type="EMBL" id="WTPW01002294">
    <property type="protein sequence ID" value="KAF0387741.1"/>
    <property type="molecule type" value="Genomic_DNA"/>
</dbReference>
<evidence type="ECO:0000256" key="2">
    <source>
        <dbReference type="ARBA" id="ARBA00022692"/>
    </source>
</evidence>
<reference evidence="6 7" key="1">
    <citation type="journal article" date="2019" name="Environ. Microbiol.">
        <title>At the nexus of three kingdoms: the genome of the mycorrhizal fungus Gigaspora margarita provides insights into plant, endobacterial and fungal interactions.</title>
        <authorList>
            <person name="Venice F."/>
            <person name="Ghignone S."/>
            <person name="Salvioli di Fossalunga A."/>
            <person name="Amselem J."/>
            <person name="Novero M."/>
            <person name="Xianan X."/>
            <person name="Sedzielewska Toro K."/>
            <person name="Morin E."/>
            <person name="Lipzen A."/>
            <person name="Grigoriev I.V."/>
            <person name="Henrissat B."/>
            <person name="Martin F.M."/>
            <person name="Bonfante P."/>
        </authorList>
    </citation>
    <scope>NUCLEOTIDE SEQUENCE [LARGE SCALE GENOMIC DNA]</scope>
    <source>
        <strain evidence="6 7">BEG34</strain>
    </source>
</reference>
<accession>A0A8H4A1V6</accession>
<gene>
    <name evidence="6" type="ORF">F8M41_011170</name>
</gene>
<proteinExistence type="predicted"/>